<evidence type="ECO:0000259" key="8">
    <source>
        <dbReference type="Pfam" id="PF13359"/>
    </source>
</evidence>
<evidence type="ECO:0000256" key="2">
    <source>
        <dbReference type="ARBA" id="ARBA00004123"/>
    </source>
</evidence>
<dbReference type="Pfam" id="PF13359">
    <property type="entry name" value="DDE_Tnp_4"/>
    <property type="match status" value="1"/>
</dbReference>
<reference evidence="9" key="2">
    <citation type="journal article" date="2019" name="IMA Fungus">
        <title>Genome sequencing and comparison of five Tilletia species to identify candidate genes for the detection of regulated species infecting wheat.</title>
        <authorList>
            <person name="Nguyen H.D.T."/>
            <person name="Sultana T."/>
            <person name="Kesanakurti P."/>
            <person name="Hambleton S."/>
        </authorList>
    </citation>
    <scope>NUCLEOTIDE SEQUENCE</scope>
    <source>
        <strain evidence="9">DAOMC 236422</strain>
    </source>
</reference>
<keyword evidence="7" id="KW-0539">Nucleus</keyword>
<dbReference type="Proteomes" id="UP000078113">
    <property type="component" value="Unassembled WGS sequence"/>
</dbReference>
<keyword evidence="4" id="KW-0540">Nuclease</keyword>
<protein>
    <recommendedName>
        <fullName evidence="8">DDE Tnp4 domain-containing protein</fullName>
    </recommendedName>
</protein>
<comment type="subcellular location">
    <subcellularLocation>
        <location evidence="2">Nucleus</location>
    </subcellularLocation>
</comment>
<evidence type="ECO:0000256" key="7">
    <source>
        <dbReference type="ARBA" id="ARBA00023242"/>
    </source>
</evidence>
<dbReference type="GO" id="GO:0004518">
    <property type="term" value="F:nuclease activity"/>
    <property type="evidence" value="ECO:0007669"/>
    <property type="project" value="UniProtKB-KW"/>
</dbReference>
<dbReference type="PANTHER" id="PTHR22930">
    <property type="match status" value="1"/>
</dbReference>
<evidence type="ECO:0000313" key="9">
    <source>
        <dbReference type="EMBL" id="KAE8262103.1"/>
    </source>
</evidence>
<dbReference type="AlphaFoldDB" id="A0A8X7N1Q7"/>
<proteinExistence type="inferred from homology"/>
<evidence type="ECO:0000256" key="6">
    <source>
        <dbReference type="ARBA" id="ARBA00022801"/>
    </source>
</evidence>
<reference evidence="9" key="1">
    <citation type="submission" date="2016-04" db="EMBL/GenBank/DDBJ databases">
        <authorList>
            <person name="Nguyen H.D."/>
            <person name="Samba Siva P."/>
            <person name="Cullis J."/>
            <person name="Levesque C.A."/>
            <person name="Hambleton S."/>
        </authorList>
    </citation>
    <scope>NUCLEOTIDE SEQUENCE</scope>
    <source>
        <strain evidence="9">DAOMC 236422</strain>
    </source>
</reference>
<dbReference type="InterPro" id="IPR045249">
    <property type="entry name" value="HARBI1-like"/>
</dbReference>
<evidence type="ECO:0000256" key="4">
    <source>
        <dbReference type="ARBA" id="ARBA00022722"/>
    </source>
</evidence>
<keyword evidence="6" id="KW-0378">Hydrolase</keyword>
<evidence type="ECO:0000256" key="3">
    <source>
        <dbReference type="ARBA" id="ARBA00006958"/>
    </source>
</evidence>
<dbReference type="InterPro" id="IPR027806">
    <property type="entry name" value="HARBI1_dom"/>
</dbReference>
<organism evidence="9 10">
    <name type="scientific">Tilletia walkeri</name>
    <dbReference type="NCBI Taxonomy" id="117179"/>
    <lineage>
        <taxon>Eukaryota</taxon>
        <taxon>Fungi</taxon>
        <taxon>Dikarya</taxon>
        <taxon>Basidiomycota</taxon>
        <taxon>Ustilaginomycotina</taxon>
        <taxon>Exobasidiomycetes</taxon>
        <taxon>Tilletiales</taxon>
        <taxon>Tilletiaceae</taxon>
        <taxon>Tilletia</taxon>
    </lineage>
</organism>
<accession>A0A8X7N1Q7</accession>
<gene>
    <name evidence="9" type="ORF">A4X09_0g7536</name>
</gene>
<dbReference type="GO" id="GO:0046872">
    <property type="term" value="F:metal ion binding"/>
    <property type="evidence" value="ECO:0007669"/>
    <property type="project" value="UniProtKB-KW"/>
</dbReference>
<evidence type="ECO:0000256" key="1">
    <source>
        <dbReference type="ARBA" id="ARBA00001968"/>
    </source>
</evidence>
<name>A0A8X7N1Q7_9BASI</name>
<feature type="domain" description="DDE Tnp4" evidence="8">
    <location>
        <begin position="197"/>
        <end position="358"/>
    </location>
</feature>
<evidence type="ECO:0000256" key="5">
    <source>
        <dbReference type="ARBA" id="ARBA00022723"/>
    </source>
</evidence>
<keyword evidence="10" id="KW-1185">Reference proteome</keyword>
<comment type="cofactor">
    <cofactor evidence="1">
        <name>a divalent metal cation</name>
        <dbReference type="ChEBI" id="CHEBI:60240"/>
    </cofactor>
</comment>
<sequence length="439" mass="50148">MPRLTERARLVGTLSSYLECLMLAADVDESAEDEVEEVAGILQVVEEHRYLRREREPDEQRLRDGFARCESLLEWNNDDFRRAFRVTREQFDAIVALLAGDRVFRRREKGRPQSPVRHQVLLVLWRLAHSGTGATVFHIAERFGVSEGTVAAWTNRVLTAIIGIEDKFLWWPSPGERKQLRQDLSDHHGLAGCIGFIDGTHINLAGTPARRDAADFFNRHHRHSFNVLAVCDSSLRIRFLHLGFPRSAHDQRVYRACALAQKPNEHFSTDEYILGDSGYTCDAHLVSLFRRYRGQDCLNPEQVAFNRHASPRRVAVEHAFGVLKLRWQSLRALPVSLKTELEEARAACWIRACVVLHNILIDDAADPGQWLTGTERGTAQREHGMDFSRWEEEGDVGVAPVDLKDEVEDVIEGASEGQVLRRRVQTYASMWRAQRWGSD</sequence>
<evidence type="ECO:0000313" key="10">
    <source>
        <dbReference type="Proteomes" id="UP000078113"/>
    </source>
</evidence>
<dbReference type="PANTHER" id="PTHR22930:SF85">
    <property type="entry name" value="GH03217P-RELATED"/>
    <property type="match status" value="1"/>
</dbReference>
<dbReference type="GO" id="GO:0016787">
    <property type="term" value="F:hydrolase activity"/>
    <property type="evidence" value="ECO:0007669"/>
    <property type="project" value="UniProtKB-KW"/>
</dbReference>
<comment type="similarity">
    <text evidence="3">Belongs to the HARBI1 family.</text>
</comment>
<keyword evidence="5" id="KW-0479">Metal-binding</keyword>
<dbReference type="EMBL" id="LWDG02000851">
    <property type="protein sequence ID" value="KAE8262103.1"/>
    <property type="molecule type" value="Genomic_DNA"/>
</dbReference>
<dbReference type="GO" id="GO:0005634">
    <property type="term" value="C:nucleus"/>
    <property type="evidence" value="ECO:0007669"/>
    <property type="project" value="UniProtKB-SubCell"/>
</dbReference>
<comment type="caution">
    <text evidence="9">The sequence shown here is derived from an EMBL/GenBank/DDBJ whole genome shotgun (WGS) entry which is preliminary data.</text>
</comment>